<dbReference type="EMBL" id="JAUFQU010000001">
    <property type="protein sequence ID" value="MDN3705620.1"/>
    <property type="molecule type" value="Genomic_DNA"/>
</dbReference>
<proteinExistence type="predicted"/>
<name>A0ABT8CMV1_9FLAO</name>
<organism evidence="2 3">
    <name type="scientific">Paenimyroides ceti</name>
    <dbReference type="NCBI Taxonomy" id="395087"/>
    <lineage>
        <taxon>Bacteria</taxon>
        <taxon>Pseudomonadati</taxon>
        <taxon>Bacteroidota</taxon>
        <taxon>Flavobacteriia</taxon>
        <taxon>Flavobacteriales</taxon>
        <taxon>Flavobacteriaceae</taxon>
        <taxon>Paenimyroides</taxon>
    </lineage>
</organism>
<accession>A0ABT8CMV1</accession>
<gene>
    <name evidence="2" type="ORF">QW060_00540</name>
</gene>
<sequence length="262" mass="31356">MCDLLTIGRFIWQIHILVFYLMRYFLFVLVILNVNLLSAQNNLSQKIVKWRVDKITKFATPSYWERNERKLFGIPMLHVNKPEFYENVKQTVDSLRNEGYVVFYEGIDLELETKEETDLYMKKFRSVTHETLMNYYDENNEVNQSFQIDNYTYQKEADYGLDVTKDVHCDMNIKELVLKYEEKFGVINLTDCDWKTPLGKKYTCSKKNRKGYDYMISTLRNEHLFQQIENSKADKIAVIYGKAHIDVLHLMLKRSGWKYTHL</sequence>
<keyword evidence="1" id="KW-0812">Transmembrane</keyword>
<comment type="caution">
    <text evidence="2">The sequence shown here is derived from an EMBL/GenBank/DDBJ whole genome shotgun (WGS) entry which is preliminary data.</text>
</comment>
<dbReference type="RefSeq" id="WP_290361782.1">
    <property type="nucleotide sequence ID" value="NZ_JAUFQU010000001.1"/>
</dbReference>
<reference evidence="3" key="1">
    <citation type="journal article" date="2019" name="Int. J. Syst. Evol. Microbiol.">
        <title>The Global Catalogue of Microorganisms (GCM) 10K type strain sequencing project: providing services to taxonomists for standard genome sequencing and annotation.</title>
        <authorList>
            <consortium name="The Broad Institute Genomics Platform"/>
            <consortium name="The Broad Institute Genome Sequencing Center for Infectious Disease"/>
            <person name="Wu L."/>
            <person name="Ma J."/>
        </authorList>
    </citation>
    <scope>NUCLEOTIDE SEQUENCE [LARGE SCALE GENOMIC DNA]</scope>
    <source>
        <strain evidence="3">CECT 7184</strain>
    </source>
</reference>
<keyword evidence="1" id="KW-0472">Membrane</keyword>
<evidence type="ECO:0000256" key="1">
    <source>
        <dbReference type="SAM" id="Phobius"/>
    </source>
</evidence>
<evidence type="ECO:0000313" key="2">
    <source>
        <dbReference type="EMBL" id="MDN3705620.1"/>
    </source>
</evidence>
<evidence type="ECO:0000313" key="3">
    <source>
        <dbReference type="Proteomes" id="UP001242368"/>
    </source>
</evidence>
<dbReference type="Proteomes" id="UP001242368">
    <property type="component" value="Unassembled WGS sequence"/>
</dbReference>
<feature type="transmembrane region" description="Helical" evidence="1">
    <location>
        <begin position="12"/>
        <end position="37"/>
    </location>
</feature>
<protein>
    <submittedName>
        <fullName evidence="2">Uncharacterized protein</fullName>
    </submittedName>
</protein>
<keyword evidence="1" id="KW-1133">Transmembrane helix</keyword>
<keyword evidence="3" id="KW-1185">Reference proteome</keyword>